<reference evidence="3" key="1">
    <citation type="journal article" date="2014" name="Proc. Natl. Acad. Sci. U.S.A.">
        <title>Extensive sampling of basidiomycete genomes demonstrates inadequacy of the white-rot/brown-rot paradigm for wood decay fungi.</title>
        <authorList>
            <person name="Riley R."/>
            <person name="Salamov A.A."/>
            <person name="Brown D.W."/>
            <person name="Nagy L.G."/>
            <person name="Floudas D."/>
            <person name="Held B.W."/>
            <person name="Levasseur A."/>
            <person name="Lombard V."/>
            <person name="Morin E."/>
            <person name="Otillar R."/>
            <person name="Lindquist E.A."/>
            <person name="Sun H."/>
            <person name="LaButti K.M."/>
            <person name="Schmutz J."/>
            <person name="Jabbour D."/>
            <person name="Luo H."/>
            <person name="Baker S.E."/>
            <person name="Pisabarro A.G."/>
            <person name="Walton J.D."/>
            <person name="Blanchette R.A."/>
            <person name="Henrissat B."/>
            <person name="Martin F."/>
            <person name="Cullen D."/>
            <person name="Hibbett D.S."/>
            <person name="Grigoriev I.V."/>
        </authorList>
    </citation>
    <scope>NUCLEOTIDE SEQUENCE [LARGE SCALE GENOMIC DNA]</scope>
    <source>
        <strain evidence="3">FD-172 SS1</strain>
    </source>
</reference>
<feature type="transmembrane region" description="Helical" evidence="1">
    <location>
        <begin position="12"/>
        <end position="36"/>
    </location>
</feature>
<keyword evidence="3" id="KW-1185">Reference proteome</keyword>
<organism evidence="2 3">
    <name type="scientific">Botryobasidium botryosum (strain FD-172 SS1)</name>
    <dbReference type="NCBI Taxonomy" id="930990"/>
    <lineage>
        <taxon>Eukaryota</taxon>
        <taxon>Fungi</taxon>
        <taxon>Dikarya</taxon>
        <taxon>Basidiomycota</taxon>
        <taxon>Agaricomycotina</taxon>
        <taxon>Agaricomycetes</taxon>
        <taxon>Cantharellales</taxon>
        <taxon>Botryobasidiaceae</taxon>
        <taxon>Botryobasidium</taxon>
    </lineage>
</organism>
<evidence type="ECO:0000313" key="3">
    <source>
        <dbReference type="Proteomes" id="UP000027195"/>
    </source>
</evidence>
<evidence type="ECO:0000256" key="1">
    <source>
        <dbReference type="SAM" id="Phobius"/>
    </source>
</evidence>
<dbReference type="InParanoid" id="A0A067MNA0"/>
<keyword evidence="1" id="KW-0812">Transmembrane</keyword>
<dbReference type="OrthoDB" id="3354175at2759"/>
<dbReference type="EMBL" id="KL198024">
    <property type="protein sequence ID" value="KDQ17243.1"/>
    <property type="molecule type" value="Genomic_DNA"/>
</dbReference>
<dbReference type="STRING" id="930990.A0A067MNA0"/>
<keyword evidence="1" id="KW-0472">Membrane</keyword>
<evidence type="ECO:0000313" key="2">
    <source>
        <dbReference type="EMBL" id="KDQ17243.1"/>
    </source>
</evidence>
<feature type="transmembrane region" description="Helical" evidence="1">
    <location>
        <begin position="48"/>
        <end position="72"/>
    </location>
</feature>
<keyword evidence="1" id="KW-1133">Transmembrane helix</keyword>
<proteinExistence type="predicted"/>
<feature type="transmembrane region" description="Helical" evidence="1">
    <location>
        <begin position="238"/>
        <end position="258"/>
    </location>
</feature>
<feature type="transmembrane region" description="Helical" evidence="1">
    <location>
        <begin position="92"/>
        <end position="112"/>
    </location>
</feature>
<dbReference type="Proteomes" id="UP000027195">
    <property type="component" value="Unassembled WGS sequence"/>
</dbReference>
<protein>
    <submittedName>
        <fullName evidence="2">Uncharacterized protein</fullName>
    </submittedName>
</protein>
<feature type="transmembrane region" description="Helical" evidence="1">
    <location>
        <begin position="165"/>
        <end position="186"/>
    </location>
</feature>
<name>A0A067MNA0_BOTB1</name>
<sequence length="293" mass="32662">MRDLSRSEAVLIAVLTETILYGIYVPIFATCLWIIFSKQFGPRRRVNLMLLGPAVTMFLLSTLHVAVGLRRLVEGFVQAPQADVYFADLQTWTYYATTALYFTITFVGDSVVIYRCYLIWEANLAVVALPILMLLASTIMGYYTVAGSHFIKPGQSAFAARIATSGRTALCLSLALNVICTGLIVLRIWLSTRHFAPYVGRRVGRYYSALAVIVESAAIYTVSIAVYLGLYIRQVRAFTILSSMNAQIMCIVQVLILVRVGLGLTYTSGWDQSEWSARFVSQQIREQLSDDSV</sequence>
<dbReference type="AlphaFoldDB" id="A0A067MNA0"/>
<feature type="transmembrane region" description="Helical" evidence="1">
    <location>
        <begin position="207"/>
        <end position="232"/>
    </location>
</feature>
<dbReference type="HOGENOM" id="CLU_044614_3_1_1"/>
<accession>A0A067MNA0</accession>
<feature type="transmembrane region" description="Helical" evidence="1">
    <location>
        <begin position="124"/>
        <end position="145"/>
    </location>
</feature>
<gene>
    <name evidence="2" type="ORF">BOTBODRAFT_30059</name>
</gene>